<dbReference type="GO" id="GO:0000166">
    <property type="term" value="F:nucleotide binding"/>
    <property type="evidence" value="ECO:0007669"/>
    <property type="project" value="InterPro"/>
</dbReference>
<proteinExistence type="inferred from homology"/>
<evidence type="ECO:0000313" key="5">
    <source>
        <dbReference type="EMBL" id="SMO40919.1"/>
    </source>
</evidence>
<dbReference type="Pfam" id="PF02894">
    <property type="entry name" value="GFO_IDH_MocA_C"/>
    <property type="match status" value="1"/>
</dbReference>
<evidence type="ECO:0000256" key="2">
    <source>
        <dbReference type="ARBA" id="ARBA00023002"/>
    </source>
</evidence>
<dbReference type="AlphaFoldDB" id="A0A521B1I6"/>
<dbReference type="PANTHER" id="PTHR43708">
    <property type="entry name" value="CONSERVED EXPRESSED OXIDOREDUCTASE (EUROFUNG)"/>
    <property type="match status" value="1"/>
</dbReference>
<organism evidence="5 6">
    <name type="scientific">Saccharicrinis carchari</name>
    <dbReference type="NCBI Taxonomy" id="1168039"/>
    <lineage>
        <taxon>Bacteria</taxon>
        <taxon>Pseudomonadati</taxon>
        <taxon>Bacteroidota</taxon>
        <taxon>Bacteroidia</taxon>
        <taxon>Marinilabiliales</taxon>
        <taxon>Marinilabiliaceae</taxon>
        <taxon>Saccharicrinis</taxon>
    </lineage>
</organism>
<evidence type="ECO:0000313" key="6">
    <source>
        <dbReference type="Proteomes" id="UP000319040"/>
    </source>
</evidence>
<keyword evidence="6" id="KW-1185">Reference proteome</keyword>
<protein>
    <submittedName>
        <fullName evidence="5">Predicted dehydrogenase</fullName>
    </submittedName>
</protein>
<dbReference type="Pfam" id="PF01408">
    <property type="entry name" value="GFO_IDH_MocA"/>
    <property type="match status" value="1"/>
</dbReference>
<dbReference type="GO" id="GO:0016491">
    <property type="term" value="F:oxidoreductase activity"/>
    <property type="evidence" value="ECO:0007669"/>
    <property type="project" value="UniProtKB-KW"/>
</dbReference>
<dbReference type="SUPFAM" id="SSF51735">
    <property type="entry name" value="NAD(P)-binding Rossmann-fold domains"/>
    <property type="match status" value="1"/>
</dbReference>
<feature type="domain" description="Gfo/Idh/MocA-like oxidoreductase N-terminal" evidence="3">
    <location>
        <begin position="7"/>
        <end position="121"/>
    </location>
</feature>
<dbReference type="InterPro" id="IPR051317">
    <property type="entry name" value="Gfo/Idh/MocA_oxidoreduct"/>
</dbReference>
<dbReference type="InterPro" id="IPR036291">
    <property type="entry name" value="NAD(P)-bd_dom_sf"/>
</dbReference>
<dbReference type="Gene3D" id="3.30.360.10">
    <property type="entry name" value="Dihydrodipicolinate Reductase, domain 2"/>
    <property type="match status" value="1"/>
</dbReference>
<reference evidence="5 6" key="1">
    <citation type="submission" date="2017-05" db="EMBL/GenBank/DDBJ databases">
        <authorList>
            <person name="Varghese N."/>
            <person name="Submissions S."/>
        </authorList>
    </citation>
    <scope>NUCLEOTIDE SEQUENCE [LARGE SCALE GENOMIC DNA]</scope>
    <source>
        <strain evidence="5 6">DSM 27040</strain>
    </source>
</reference>
<comment type="similarity">
    <text evidence="1">Belongs to the Gfo/Idh/MocA family.</text>
</comment>
<evidence type="ECO:0000259" key="4">
    <source>
        <dbReference type="Pfam" id="PF02894"/>
    </source>
</evidence>
<accession>A0A521B1I6</accession>
<keyword evidence="2" id="KW-0560">Oxidoreductase</keyword>
<evidence type="ECO:0000259" key="3">
    <source>
        <dbReference type="Pfam" id="PF01408"/>
    </source>
</evidence>
<dbReference type="SUPFAM" id="SSF55347">
    <property type="entry name" value="Glyceraldehyde-3-phosphate dehydrogenase-like, C-terminal domain"/>
    <property type="match status" value="1"/>
</dbReference>
<dbReference type="PANTHER" id="PTHR43708:SF5">
    <property type="entry name" value="CONSERVED EXPRESSED OXIDOREDUCTASE (EUROFUNG)-RELATED"/>
    <property type="match status" value="1"/>
</dbReference>
<dbReference type="Gene3D" id="3.40.50.720">
    <property type="entry name" value="NAD(P)-binding Rossmann-like Domain"/>
    <property type="match status" value="1"/>
</dbReference>
<dbReference type="RefSeq" id="WP_142531940.1">
    <property type="nucleotide sequence ID" value="NZ_FXTB01000001.1"/>
</dbReference>
<sequence>MESIKKINVGVVGFGLSGRVFHSPFIHTNPHFNLSVIVSSKNDAREIYPDVEIIRDFDDLLKREDIELVIVSTPNQLHFEQAKKALEAGKHVIVEKPIAPSSNEVLRLIEIARRCNKKLLPYHNLRWNGDARTVKQILKDNLLGEVWDCELHFDRFVPEIKGKEWKYGNPVGGGTLYDLGVHLIDQAVDLFGKPEAVFCRLFNQRMGSAVDDSFDLKLIYPLLNVTLKAGVFVKEQGPRIAIHGKKGSFVKYGIDPQEAILRNGGMPIGDDWGKQPEEDWGILNTQINGLNFRGKVETQAGNYHSYFNDVYHCIVDDREPAVTPEQAYLNILIIEKAIESHEKMQVVKL</sequence>
<name>A0A521B1I6_SACCC</name>
<gene>
    <name evidence="5" type="ORF">SAMN06265379_101586</name>
</gene>
<dbReference type="EMBL" id="FXTB01000001">
    <property type="protein sequence ID" value="SMO40919.1"/>
    <property type="molecule type" value="Genomic_DNA"/>
</dbReference>
<dbReference type="InterPro" id="IPR004104">
    <property type="entry name" value="Gfo/Idh/MocA-like_OxRdtase_C"/>
</dbReference>
<dbReference type="InterPro" id="IPR000683">
    <property type="entry name" value="Gfo/Idh/MocA-like_OxRdtase_N"/>
</dbReference>
<feature type="domain" description="Gfo/Idh/MocA-like oxidoreductase C-terminal" evidence="4">
    <location>
        <begin position="135"/>
        <end position="349"/>
    </location>
</feature>
<dbReference type="Proteomes" id="UP000319040">
    <property type="component" value="Unassembled WGS sequence"/>
</dbReference>
<evidence type="ECO:0000256" key="1">
    <source>
        <dbReference type="ARBA" id="ARBA00010928"/>
    </source>
</evidence>
<dbReference type="OrthoDB" id="9815825at2"/>